<proteinExistence type="predicted"/>
<protein>
    <submittedName>
        <fullName evidence="1">Uncharacterized protein</fullName>
    </submittedName>
</protein>
<sequence>MAVCCMGVVKRQFFMFSVTSLRSREAMTKGDLVNGSPSHGWEKINVDGSTSMVDNWSAVGGVIQDSLAN</sequence>
<dbReference type="EMBL" id="JARKNE010000011">
    <property type="protein sequence ID" value="KAK5784733.1"/>
    <property type="molecule type" value="Genomic_DNA"/>
</dbReference>
<dbReference type="Proteomes" id="UP001358586">
    <property type="component" value="Chromosome 11"/>
</dbReference>
<organism evidence="1 2">
    <name type="scientific">Gossypium arboreum</name>
    <name type="common">Tree cotton</name>
    <name type="synonym">Gossypium nanking</name>
    <dbReference type="NCBI Taxonomy" id="29729"/>
    <lineage>
        <taxon>Eukaryota</taxon>
        <taxon>Viridiplantae</taxon>
        <taxon>Streptophyta</taxon>
        <taxon>Embryophyta</taxon>
        <taxon>Tracheophyta</taxon>
        <taxon>Spermatophyta</taxon>
        <taxon>Magnoliopsida</taxon>
        <taxon>eudicotyledons</taxon>
        <taxon>Gunneridae</taxon>
        <taxon>Pentapetalae</taxon>
        <taxon>rosids</taxon>
        <taxon>malvids</taxon>
        <taxon>Malvales</taxon>
        <taxon>Malvaceae</taxon>
        <taxon>Malvoideae</taxon>
        <taxon>Gossypium</taxon>
    </lineage>
</organism>
<accession>A0ABR0N2E2</accession>
<evidence type="ECO:0000313" key="1">
    <source>
        <dbReference type="EMBL" id="KAK5784733.1"/>
    </source>
</evidence>
<evidence type="ECO:0000313" key="2">
    <source>
        <dbReference type="Proteomes" id="UP001358586"/>
    </source>
</evidence>
<reference evidence="1 2" key="1">
    <citation type="submission" date="2023-03" db="EMBL/GenBank/DDBJ databases">
        <title>WGS of Gossypium arboreum.</title>
        <authorList>
            <person name="Yu D."/>
        </authorList>
    </citation>
    <scope>NUCLEOTIDE SEQUENCE [LARGE SCALE GENOMIC DNA]</scope>
    <source>
        <tissue evidence="1">Leaf</tissue>
    </source>
</reference>
<keyword evidence="2" id="KW-1185">Reference proteome</keyword>
<gene>
    <name evidence="1" type="ORF">PVK06_039260</name>
</gene>
<name>A0ABR0N2E2_GOSAR</name>
<comment type="caution">
    <text evidence="1">The sequence shown here is derived from an EMBL/GenBank/DDBJ whole genome shotgun (WGS) entry which is preliminary data.</text>
</comment>